<evidence type="ECO:0000313" key="11">
    <source>
        <dbReference type="Proteomes" id="UP001164794"/>
    </source>
</evidence>
<dbReference type="InterPro" id="IPR025202">
    <property type="entry name" value="PLD-like_dom"/>
</dbReference>
<evidence type="ECO:0000256" key="4">
    <source>
        <dbReference type="ARBA" id="ARBA00022801"/>
    </source>
</evidence>
<evidence type="ECO:0000313" key="10">
    <source>
        <dbReference type="EMBL" id="WAV96282.1"/>
    </source>
</evidence>
<dbReference type="GO" id="GO:0004630">
    <property type="term" value="F:phospholipase D activity"/>
    <property type="evidence" value="ECO:0007669"/>
    <property type="project" value="UniProtKB-EC"/>
</dbReference>
<dbReference type="Proteomes" id="UP001164794">
    <property type="component" value="Chromosome"/>
</dbReference>
<dbReference type="EMBL" id="CP098248">
    <property type="protein sequence ID" value="WAV96282.1"/>
    <property type="molecule type" value="Genomic_DNA"/>
</dbReference>
<evidence type="ECO:0000256" key="3">
    <source>
        <dbReference type="ARBA" id="ARBA00012027"/>
    </source>
</evidence>
<evidence type="ECO:0000313" key="9">
    <source>
        <dbReference type="EMBL" id="WAV90531.1"/>
    </source>
</evidence>
<keyword evidence="6" id="KW-0443">Lipid metabolism</keyword>
<dbReference type="Gene3D" id="3.30.870.10">
    <property type="entry name" value="Endonuclease Chain A"/>
    <property type="match status" value="1"/>
</dbReference>
<gene>
    <name evidence="10" type="ORF">NB645_05355</name>
    <name evidence="9" type="ORF">NB646_06570</name>
</gene>
<feature type="domain" description="PLD phosphodiesterase" evidence="8">
    <location>
        <begin position="111"/>
        <end position="138"/>
    </location>
</feature>
<dbReference type="RefSeq" id="WP_269263760.1">
    <property type="nucleotide sequence ID" value="NZ_CP098248.1"/>
</dbReference>
<accession>A0A9E9NYT0</accession>
<sequence>MTRRLHRFFLFGLIVLFSARLHAQTVIESAFSPDDRAEALILKVIDSSKENLRLAAYAFTSPPVMKSLLAAKKRGVDVKIVVDEKGNRSKASKAAMNLMVNANIPLRTVSKYRIHHDKYIVVDGRHVETGSFNYSKSAARHNSENVVVIWNDPVIAKRYLKHWESRWNQGTDWKSEY</sequence>
<keyword evidence="7" id="KW-0732">Signal</keyword>
<protein>
    <recommendedName>
        <fullName evidence="3">phospholipase D</fullName>
        <ecNumber evidence="3">3.1.4.4</ecNumber>
    </recommendedName>
</protein>
<dbReference type="InterPro" id="IPR051406">
    <property type="entry name" value="PLD_domain"/>
</dbReference>
<dbReference type="SMART" id="SM00155">
    <property type="entry name" value="PLDc"/>
    <property type="match status" value="1"/>
</dbReference>
<dbReference type="EMBL" id="CP098251">
    <property type="protein sequence ID" value="WAV90531.1"/>
    <property type="molecule type" value="Genomic_DNA"/>
</dbReference>
<dbReference type="GO" id="GO:0006793">
    <property type="term" value="P:phosphorus metabolic process"/>
    <property type="evidence" value="ECO:0007669"/>
    <property type="project" value="UniProtKB-ARBA"/>
</dbReference>
<organism evidence="9">
    <name type="scientific">Oxalobacter aliiformigenes</name>
    <dbReference type="NCBI Taxonomy" id="2946593"/>
    <lineage>
        <taxon>Bacteria</taxon>
        <taxon>Pseudomonadati</taxon>
        <taxon>Pseudomonadota</taxon>
        <taxon>Betaproteobacteria</taxon>
        <taxon>Burkholderiales</taxon>
        <taxon>Oxalobacteraceae</taxon>
        <taxon>Oxalobacter</taxon>
    </lineage>
</organism>
<dbReference type="CDD" id="cd09170">
    <property type="entry name" value="PLDc_Nuc"/>
    <property type="match status" value="1"/>
</dbReference>
<dbReference type="Pfam" id="PF13091">
    <property type="entry name" value="PLDc_2"/>
    <property type="match status" value="1"/>
</dbReference>
<dbReference type="GO" id="GO:0016891">
    <property type="term" value="F:RNA endonuclease activity producing 5'-phosphomonoesters, hydrolytic mechanism"/>
    <property type="evidence" value="ECO:0007669"/>
    <property type="project" value="TreeGrafter"/>
</dbReference>
<dbReference type="PANTHER" id="PTHR43856">
    <property type="entry name" value="CARDIOLIPIN HYDROLASE"/>
    <property type="match status" value="1"/>
</dbReference>
<name>A0A9E9NYT0_9BURK</name>
<evidence type="ECO:0000259" key="8">
    <source>
        <dbReference type="PROSITE" id="PS50035"/>
    </source>
</evidence>
<proteinExistence type="inferred from homology"/>
<evidence type="ECO:0000256" key="7">
    <source>
        <dbReference type="SAM" id="SignalP"/>
    </source>
</evidence>
<dbReference type="EC" id="3.1.4.4" evidence="3"/>
<dbReference type="PROSITE" id="PS50035">
    <property type="entry name" value="PLD"/>
    <property type="match status" value="1"/>
</dbReference>
<evidence type="ECO:0000256" key="2">
    <source>
        <dbReference type="ARBA" id="ARBA00008664"/>
    </source>
</evidence>
<reference evidence="9" key="2">
    <citation type="journal article" date="2022" name="Front. Microbiol.">
        <title>New perspectives on an old grouping: The genomic and phenotypic variability of Oxalobacter formigenes and the implications for calcium oxalate stone prevention.</title>
        <authorList>
            <person name="Chmiel J.A."/>
            <person name="Carr C."/>
            <person name="Stuivenberg G.A."/>
            <person name="Venema R."/>
            <person name="Chanyi R.M."/>
            <person name="Al K.F."/>
            <person name="Giguere D."/>
            <person name="Say H."/>
            <person name="Akouris P.P."/>
            <person name="Dominguez Romero S.A."/>
            <person name="Kwong A."/>
            <person name="Tai V."/>
            <person name="Koval S.F."/>
            <person name="Razvi H."/>
            <person name="Bjazevic J."/>
            <person name="Burton J.P."/>
        </authorList>
    </citation>
    <scope>NUCLEOTIDE SEQUENCE</scope>
    <source>
        <strain evidence="9">OxK</strain>
    </source>
</reference>
<dbReference type="AlphaFoldDB" id="A0A9E9NYT0"/>
<keyword evidence="4" id="KW-0378">Hydrolase</keyword>
<dbReference type="GO" id="GO:0016042">
    <property type="term" value="P:lipid catabolic process"/>
    <property type="evidence" value="ECO:0007669"/>
    <property type="project" value="UniProtKB-KW"/>
</dbReference>
<dbReference type="Proteomes" id="UP001164819">
    <property type="component" value="Chromosome"/>
</dbReference>
<keyword evidence="5" id="KW-0442">Lipid degradation</keyword>
<comment type="catalytic activity">
    <reaction evidence="1">
        <text>a 1,2-diacyl-sn-glycero-3-phosphocholine + H2O = a 1,2-diacyl-sn-glycero-3-phosphate + choline + H(+)</text>
        <dbReference type="Rhea" id="RHEA:14445"/>
        <dbReference type="ChEBI" id="CHEBI:15354"/>
        <dbReference type="ChEBI" id="CHEBI:15377"/>
        <dbReference type="ChEBI" id="CHEBI:15378"/>
        <dbReference type="ChEBI" id="CHEBI:57643"/>
        <dbReference type="ChEBI" id="CHEBI:58608"/>
        <dbReference type="EC" id="3.1.4.4"/>
    </reaction>
</comment>
<keyword evidence="11" id="KW-1185">Reference proteome</keyword>
<evidence type="ECO:0000256" key="6">
    <source>
        <dbReference type="ARBA" id="ARBA00023098"/>
    </source>
</evidence>
<feature type="signal peptide" evidence="7">
    <location>
        <begin position="1"/>
        <end position="23"/>
    </location>
</feature>
<feature type="chain" id="PRO_5044698186" description="phospholipase D" evidence="7">
    <location>
        <begin position="24"/>
        <end position="177"/>
    </location>
</feature>
<evidence type="ECO:0000256" key="1">
    <source>
        <dbReference type="ARBA" id="ARBA00000798"/>
    </source>
</evidence>
<reference evidence="10" key="1">
    <citation type="journal article" date="2022" name="Front. Microbiol.">
        <title>New perspectives on an old grouping: The genomic and phenotypic variability of Oxalobacter formigenes and the implications for calcium oxalate stone prevention.</title>
        <authorList>
            <person name="Chmiel J.A."/>
            <person name="Carr C."/>
            <person name="Stuivenberg G.A."/>
            <person name="Venema R."/>
            <person name="Chanyi R.M."/>
            <person name="Al K.F."/>
            <person name="Giguere D."/>
            <person name="Say H."/>
            <person name="Akouris P.P."/>
            <person name="Dominguez Romero S.A."/>
            <person name="Kwong A."/>
            <person name="Tai V."/>
            <person name="Koval S.F."/>
            <person name="Razvi H."/>
            <person name="Bjazevic J."/>
            <person name="Burton J.P."/>
        </authorList>
    </citation>
    <scope>NUCLEOTIDE SEQUENCE</scope>
    <source>
        <strain evidence="10">HOxNP-1</strain>
    </source>
</reference>
<dbReference type="SUPFAM" id="SSF56024">
    <property type="entry name" value="Phospholipase D/nuclease"/>
    <property type="match status" value="1"/>
</dbReference>
<dbReference type="InterPro" id="IPR001736">
    <property type="entry name" value="PLipase_D/transphosphatidylase"/>
</dbReference>
<dbReference type="PANTHER" id="PTHR43856:SF1">
    <property type="entry name" value="MITOCHONDRIAL CARDIOLIPIN HYDROLASE"/>
    <property type="match status" value="1"/>
</dbReference>
<comment type="similarity">
    <text evidence="2">Belongs to the phospholipase D family.</text>
</comment>
<evidence type="ECO:0000256" key="5">
    <source>
        <dbReference type="ARBA" id="ARBA00022963"/>
    </source>
</evidence>